<proteinExistence type="predicted"/>
<evidence type="ECO:0000259" key="3">
    <source>
        <dbReference type="Pfam" id="PF07992"/>
    </source>
</evidence>
<dbReference type="RefSeq" id="WP_092905847.1">
    <property type="nucleotide sequence ID" value="NZ_FOZS01000003.1"/>
</dbReference>
<dbReference type="PANTHER" id="PTHR48105">
    <property type="entry name" value="THIOREDOXIN REDUCTASE 1-RELATED-RELATED"/>
    <property type="match status" value="1"/>
</dbReference>
<dbReference type="OrthoDB" id="214187at2157"/>
<gene>
    <name evidence="4" type="ORF">SAMN04488556_3149</name>
</gene>
<accession>A0A1I6TIS0</accession>
<sequence>MTDRSSESTDYDVVIVGGGPAGCAAGVFTARYGLETAVFDRGAAPLRRCAHLENYLGFPAGIDIDSFYDLIHAQVEEAGCDLVADTVDTVDRGDDTERFVVDPQDAASVTATVVVAATWYDGEYLRPLGGDAMFETHDHDGEEHEHFDPAYADADGRTPIDGLYVASPAGQRSTQAVVAAGHGAHVGRCVLADRRREEGYPDGVAEHYDWLRRDAEFSGEWNDRDRWRDWFDDEAGEDHGLSDERYERLRERYIDRAFETRVSETSADERSRRGLGRLLETIGTDRVLDAIDDETIEAYVRRRRSGETGTD</sequence>
<protein>
    <submittedName>
        <fullName evidence="4">Pyridine nucleotide-disulphide oxidoreductase</fullName>
    </submittedName>
</protein>
<dbReference type="SUPFAM" id="SSF51905">
    <property type="entry name" value="FAD/NAD(P)-binding domain"/>
    <property type="match status" value="1"/>
</dbReference>
<feature type="domain" description="FAD/NAD(P)-binding" evidence="3">
    <location>
        <begin position="11"/>
        <end position="118"/>
    </location>
</feature>
<dbReference type="InterPro" id="IPR050097">
    <property type="entry name" value="Ferredoxin-NADP_redctase_2"/>
</dbReference>
<evidence type="ECO:0000256" key="2">
    <source>
        <dbReference type="ARBA" id="ARBA00023002"/>
    </source>
</evidence>
<dbReference type="GO" id="GO:0016491">
    <property type="term" value="F:oxidoreductase activity"/>
    <property type="evidence" value="ECO:0007669"/>
    <property type="project" value="UniProtKB-KW"/>
</dbReference>
<organism evidence="4 5">
    <name type="scientific">Halostagnicola kamekurae</name>
    <dbReference type="NCBI Taxonomy" id="619731"/>
    <lineage>
        <taxon>Archaea</taxon>
        <taxon>Methanobacteriati</taxon>
        <taxon>Methanobacteriota</taxon>
        <taxon>Stenosarchaea group</taxon>
        <taxon>Halobacteria</taxon>
        <taxon>Halobacteriales</taxon>
        <taxon>Natrialbaceae</taxon>
        <taxon>Halostagnicola</taxon>
    </lineage>
</organism>
<dbReference type="InterPro" id="IPR023753">
    <property type="entry name" value="FAD/NAD-binding_dom"/>
</dbReference>
<keyword evidence="2" id="KW-0560">Oxidoreductase</keyword>
<dbReference type="AlphaFoldDB" id="A0A1I6TIS0"/>
<dbReference type="InterPro" id="IPR036188">
    <property type="entry name" value="FAD/NAD-bd_sf"/>
</dbReference>
<evidence type="ECO:0000256" key="1">
    <source>
        <dbReference type="ARBA" id="ARBA00022630"/>
    </source>
</evidence>
<dbReference type="EMBL" id="FOZS01000003">
    <property type="protein sequence ID" value="SFS89113.1"/>
    <property type="molecule type" value="Genomic_DNA"/>
</dbReference>
<dbReference type="Gene3D" id="3.50.50.60">
    <property type="entry name" value="FAD/NAD(P)-binding domain"/>
    <property type="match status" value="1"/>
</dbReference>
<dbReference type="Proteomes" id="UP000199199">
    <property type="component" value="Unassembled WGS sequence"/>
</dbReference>
<reference evidence="5" key="1">
    <citation type="submission" date="2016-10" db="EMBL/GenBank/DDBJ databases">
        <authorList>
            <person name="Varghese N."/>
            <person name="Submissions S."/>
        </authorList>
    </citation>
    <scope>NUCLEOTIDE SEQUENCE [LARGE SCALE GENOMIC DNA]</scope>
    <source>
        <strain evidence="5">DSM 22427</strain>
    </source>
</reference>
<keyword evidence="1" id="KW-0285">Flavoprotein</keyword>
<evidence type="ECO:0000313" key="4">
    <source>
        <dbReference type="EMBL" id="SFS89113.1"/>
    </source>
</evidence>
<dbReference type="PRINTS" id="PR00469">
    <property type="entry name" value="PNDRDTASEII"/>
</dbReference>
<evidence type="ECO:0000313" key="5">
    <source>
        <dbReference type="Proteomes" id="UP000199199"/>
    </source>
</evidence>
<name>A0A1I6TIS0_9EURY</name>
<dbReference type="Pfam" id="PF07992">
    <property type="entry name" value="Pyr_redox_2"/>
    <property type="match status" value="1"/>
</dbReference>
<keyword evidence="5" id="KW-1185">Reference proteome</keyword>